<dbReference type="SUPFAM" id="SSF50249">
    <property type="entry name" value="Nucleic acid-binding proteins"/>
    <property type="match status" value="1"/>
</dbReference>
<evidence type="ECO:0000313" key="2">
    <source>
        <dbReference type="Proteomes" id="UP000789739"/>
    </source>
</evidence>
<dbReference type="EMBL" id="CAJVPI010000323">
    <property type="protein sequence ID" value="CAG8519114.1"/>
    <property type="molecule type" value="Genomic_DNA"/>
</dbReference>
<evidence type="ECO:0000313" key="1">
    <source>
        <dbReference type="EMBL" id="CAG8519114.1"/>
    </source>
</evidence>
<name>A0A9N9A6A9_9GLOM</name>
<accession>A0A9N9A6A9</accession>
<comment type="caution">
    <text evidence="1">The sequence shown here is derived from an EMBL/GenBank/DDBJ whole genome shotgun (WGS) entry which is preliminary data.</text>
</comment>
<dbReference type="OrthoDB" id="2285229at2759"/>
<dbReference type="Proteomes" id="UP000789739">
    <property type="component" value="Unassembled WGS sequence"/>
</dbReference>
<keyword evidence="2" id="KW-1185">Reference proteome</keyword>
<organism evidence="1 2">
    <name type="scientific">Paraglomus brasilianum</name>
    <dbReference type="NCBI Taxonomy" id="144538"/>
    <lineage>
        <taxon>Eukaryota</taxon>
        <taxon>Fungi</taxon>
        <taxon>Fungi incertae sedis</taxon>
        <taxon>Mucoromycota</taxon>
        <taxon>Glomeromycotina</taxon>
        <taxon>Glomeromycetes</taxon>
        <taxon>Paraglomerales</taxon>
        <taxon>Paraglomeraceae</taxon>
        <taxon>Paraglomus</taxon>
    </lineage>
</organism>
<protein>
    <submittedName>
        <fullName evidence="1">10567_t:CDS:1</fullName>
    </submittedName>
</protein>
<dbReference type="AlphaFoldDB" id="A0A9N9A6A9"/>
<gene>
    <name evidence="1" type="ORF">PBRASI_LOCUS3529</name>
</gene>
<sequence>MGSIQITTEAGPKVTLPLRRYVDMLAHWQMKAHLLGQTPPFSTDLNNLAPSIRSRERTVKAVSLRATKYWALFLAQRLLQQGKSLEFTAFVSEDIEKDTKSFM</sequence>
<dbReference type="InterPro" id="IPR012340">
    <property type="entry name" value="NA-bd_OB-fold"/>
</dbReference>
<proteinExistence type="predicted"/>
<reference evidence="1" key="1">
    <citation type="submission" date="2021-06" db="EMBL/GenBank/DDBJ databases">
        <authorList>
            <person name="Kallberg Y."/>
            <person name="Tangrot J."/>
            <person name="Rosling A."/>
        </authorList>
    </citation>
    <scope>NUCLEOTIDE SEQUENCE</scope>
    <source>
        <strain evidence="1">BR232B</strain>
    </source>
</reference>